<protein>
    <recommendedName>
        <fullName evidence="2">DUF3668 domain-containing protein</fullName>
    </recommendedName>
</protein>
<feature type="coiled-coil region" evidence="1">
    <location>
        <begin position="689"/>
        <end position="762"/>
    </location>
</feature>
<dbReference type="GO" id="GO:0010564">
    <property type="term" value="P:regulation of cell cycle process"/>
    <property type="evidence" value="ECO:0007669"/>
    <property type="project" value="TreeGrafter"/>
</dbReference>
<feature type="domain" description="DUF3668" evidence="2">
    <location>
        <begin position="159"/>
        <end position="309"/>
    </location>
</feature>
<accession>A0A6G0XLZ2</accession>
<keyword evidence="1" id="KW-0175">Coiled coil</keyword>
<sequence>MELQIQVRRARYFLFNSIALGGTPLDSESLELRVQCTINGELRSSGSGKKMAKRHGDGFIWRQDSGRISWYFTTKELRALKSKAPTLKLYVFAIGDEVYSLGWFFMDLRTPDTALRWVKLVNSKYGGELQVSSQLRKALSIPPTTPPPEPVVTTEETAQEDSDYLVLGDHPVGVYVLSIVVEGAREMSAMVEKLLKKCSPLELSAILDKGFWLSYSMFDVVVQTDVFHNLDVATFDVIQDSFRLKSSVAAISSMLRTMKVLPVFLCTVDRILCRIEVPLEDWLSSSSDDDFVPLKIDGPFPFIPSNETKGIPMGHILLSLELVQESLLPQHLPASSSTPEPTQLQTSPNYVSINYIVLRGGDSPRQMTLILGNHQEIVRFDTFHTLDSVESCSVKTCSLVSSDASLTLTDDSGRVWNAQIIPSTTVAKIHDSKGREVGECGFSWHKSLPSPVLKPQPPSIANCILRVHIASVKLASPTDAPLQVEYAHPFYAGPLFKTEEFHLAQSQQEIEVTGGRTTFERVSKAHLQTPLTLSVTSRGNVVAQAVWSFQYLAYATVQFECKTCGAIVHDWSTHTIHDGPTLYRPLSSCDVYLPLVDLTSNGKIGVLHALATFLQSEEILDEGIRPAPAEIPAELTSAEPEQIVEKPQPLEKPPQVSHQELPKYSKCSCASTLDKERASFLAEKRAWEASKKKQQLAMEQNEAKRMETLEAEWALREKERMQTVRDAQQEYLALEKKLRQTLHDLDERERALQKAEEALQHKLTIQKQEMDIVQRRTKSETQHALSLAEQQKQTSDFLCNQMEQRAIRAETQLKQLEQDLAALRLEQRKSPENVLRQEIIQHQATIATLEKQLRLLQVEKDKEVQVQKELSVQVDRLTQLLHQEKRKQEEQKVQDLEALRLKYIAREERYVLDGDREELKAIKKQLDVLRELQFSQGKELLRLQQEKQELLETGQYTEESFVIQELNRLIAAKKP</sequence>
<dbReference type="PANTHER" id="PTHR21574:SF0">
    <property type="entry name" value="CENTROSOMAL PROTEIN OF 120 KDA"/>
    <property type="match status" value="1"/>
</dbReference>
<dbReference type="EMBL" id="VJMJ01000036">
    <property type="protein sequence ID" value="KAF0741479.1"/>
    <property type="molecule type" value="Genomic_DNA"/>
</dbReference>
<feature type="coiled-coil region" evidence="1">
    <location>
        <begin position="799"/>
        <end position="932"/>
    </location>
</feature>
<evidence type="ECO:0000313" key="3">
    <source>
        <dbReference type="EMBL" id="KAF0741479.1"/>
    </source>
</evidence>
<dbReference type="InterPro" id="IPR039893">
    <property type="entry name" value="CEP120-like"/>
</dbReference>
<dbReference type="Proteomes" id="UP000481153">
    <property type="component" value="Unassembled WGS sequence"/>
</dbReference>
<proteinExistence type="predicted"/>
<reference evidence="3 4" key="1">
    <citation type="submission" date="2019-07" db="EMBL/GenBank/DDBJ databases">
        <title>Genomics analysis of Aphanomyces spp. identifies a new class of oomycete effector associated with host adaptation.</title>
        <authorList>
            <person name="Gaulin E."/>
        </authorList>
    </citation>
    <scope>NUCLEOTIDE SEQUENCE [LARGE SCALE GENOMIC DNA]</scope>
    <source>
        <strain evidence="3 4">ATCC 201684</strain>
    </source>
</reference>
<evidence type="ECO:0000313" key="4">
    <source>
        <dbReference type="Proteomes" id="UP000481153"/>
    </source>
</evidence>
<evidence type="ECO:0000259" key="2">
    <source>
        <dbReference type="Pfam" id="PF12416"/>
    </source>
</evidence>
<organism evidence="3 4">
    <name type="scientific">Aphanomyces euteiches</name>
    <dbReference type="NCBI Taxonomy" id="100861"/>
    <lineage>
        <taxon>Eukaryota</taxon>
        <taxon>Sar</taxon>
        <taxon>Stramenopiles</taxon>
        <taxon>Oomycota</taxon>
        <taxon>Saprolegniomycetes</taxon>
        <taxon>Saprolegniales</taxon>
        <taxon>Verrucalvaceae</taxon>
        <taxon>Aphanomyces</taxon>
    </lineage>
</organism>
<dbReference type="Pfam" id="PF12416">
    <property type="entry name" value="DUF3668"/>
    <property type="match status" value="1"/>
</dbReference>
<evidence type="ECO:0000256" key="1">
    <source>
        <dbReference type="SAM" id="Coils"/>
    </source>
</evidence>
<dbReference type="InterPro" id="IPR022136">
    <property type="entry name" value="DUF3668"/>
</dbReference>
<dbReference type="VEuPathDB" id="FungiDB:AeMF1_004510"/>
<dbReference type="AlphaFoldDB" id="A0A6G0XLZ2"/>
<keyword evidence="4" id="KW-1185">Reference proteome</keyword>
<dbReference type="GO" id="GO:0005815">
    <property type="term" value="C:microtubule organizing center"/>
    <property type="evidence" value="ECO:0007669"/>
    <property type="project" value="TreeGrafter"/>
</dbReference>
<comment type="caution">
    <text evidence="3">The sequence shown here is derived from an EMBL/GenBank/DDBJ whole genome shotgun (WGS) entry which is preliminary data.</text>
</comment>
<name>A0A6G0XLZ2_9STRA</name>
<gene>
    <name evidence="3" type="ORF">Ae201684_003164</name>
</gene>
<dbReference type="PANTHER" id="PTHR21574">
    <property type="entry name" value="CENTROSOMAL PROTEIN OF 120 KDA"/>
    <property type="match status" value="1"/>
</dbReference>